<dbReference type="PROSITE" id="PS50850">
    <property type="entry name" value="MFS"/>
    <property type="match status" value="1"/>
</dbReference>
<keyword evidence="4 5" id="KW-0472">Membrane</keyword>
<reference evidence="7" key="3">
    <citation type="submission" date="2015-02" db="UniProtKB">
        <authorList>
            <consortium name="EnsemblProtists"/>
        </authorList>
    </citation>
    <scope>IDENTIFICATION</scope>
    <source>
        <strain evidence="7">DAOM BR144</strain>
    </source>
</reference>
<keyword evidence="2 5" id="KW-0812">Transmembrane</keyword>
<feature type="domain" description="Major facilitator superfamily (MFS) profile" evidence="6">
    <location>
        <begin position="3"/>
        <end position="393"/>
    </location>
</feature>
<evidence type="ECO:0000256" key="1">
    <source>
        <dbReference type="ARBA" id="ARBA00004141"/>
    </source>
</evidence>
<dbReference type="GO" id="GO:0046943">
    <property type="term" value="F:carboxylic acid transmembrane transporter activity"/>
    <property type="evidence" value="ECO:0007669"/>
    <property type="project" value="TreeGrafter"/>
</dbReference>
<evidence type="ECO:0000313" key="8">
    <source>
        <dbReference type="Proteomes" id="UP000019132"/>
    </source>
</evidence>
<dbReference type="OMA" id="FKVARFQ"/>
<feature type="transmembrane region" description="Helical" evidence="5">
    <location>
        <begin position="44"/>
        <end position="62"/>
    </location>
</feature>
<dbReference type="PANTHER" id="PTHR23508">
    <property type="entry name" value="CARBOXYLIC ACID TRANSPORTER PROTEIN HOMOLOG"/>
    <property type="match status" value="1"/>
</dbReference>
<proteinExistence type="predicted"/>
<evidence type="ECO:0000256" key="2">
    <source>
        <dbReference type="ARBA" id="ARBA00022692"/>
    </source>
</evidence>
<organism evidence="7 8">
    <name type="scientific">Globisporangium ultimum (strain ATCC 200006 / CBS 805.95 / DAOM BR144)</name>
    <name type="common">Pythium ultimum</name>
    <dbReference type="NCBI Taxonomy" id="431595"/>
    <lineage>
        <taxon>Eukaryota</taxon>
        <taxon>Sar</taxon>
        <taxon>Stramenopiles</taxon>
        <taxon>Oomycota</taxon>
        <taxon>Peronosporomycetes</taxon>
        <taxon>Pythiales</taxon>
        <taxon>Pythiaceae</taxon>
        <taxon>Globisporangium</taxon>
    </lineage>
</organism>
<evidence type="ECO:0000256" key="4">
    <source>
        <dbReference type="ARBA" id="ARBA00023136"/>
    </source>
</evidence>
<dbReference type="Gene3D" id="1.20.1250.20">
    <property type="entry name" value="MFS general substrate transporter like domains"/>
    <property type="match status" value="2"/>
</dbReference>
<name>K3W5W2_GLOUD</name>
<dbReference type="AlphaFoldDB" id="K3W5W2"/>
<dbReference type="eggNOG" id="KOG0252">
    <property type="taxonomic scope" value="Eukaryota"/>
</dbReference>
<dbReference type="HOGENOM" id="CLU_001265_46_14_1"/>
<comment type="subcellular location">
    <subcellularLocation>
        <location evidence="1">Membrane</location>
        <topology evidence="1">Multi-pass membrane protein</topology>
    </subcellularLocation>
</comment>
<keyword evidence="3 5" id="KW-1133">Transmembrane helix</keyword>
<protein>
    <recommendedName>
        <fullName evidence="6">Major facilitator superfamily (MFS) profile domain-containing protein</fullName>
    </recommendedName>
</protein>
<dbReference type="Proteomes" id="UP000019132">
    <property type="component" value="Unassembled WGS sequence"/>
</dbReference>
<reference evidence="8" key="2">
    <citation type="submission" date="2010-04" db="EMBL/GenBank/DDBJ databases">
        <authorList>
            <person name="Buell R."/>
            <person name="Hamilton J."/>
            <person name="Hostetler J."/>
        </authorList>
    </citation>
    <scope>NUCLEOTIDE SEQUENCE [LARGE SCALE GENOMIC DNA]</scope>
    <source>
        <strain evidence="8">DAOM:BR144</strain>
    </source>
</reference>
<feature type="transmembrane region" description="Helical" evidence="5">
    <location>
        <begin position="74"/>
        <end position="93"/>
    </location>
</feature>
<sequence>MNKFVVRGFGFFNGSYDLFVMNVVNVLLTEQYGKQVYSTHMKSAVSAAALIGAAVGQLLFGVLGDMYGRKKNMIATCVILIVGGVFCTCAYGGTPSRTLWFLVGARGLLGIGVGGEYPLAAATMAEDANSVAHRNYRVALTFSLQGVASLLASILGNLLIQALANGPKGENDPHRLELVWRLLFGIGILPACVVCYYRINAPETEAYKAVQVRRRAIAAERKERPRRWTRIRFILKHYGKGLLGTAGTWFLFDIVFYAQNMFSASILSVIGVTDASLQVVSTQNAVGPTLWDDLKHNNAVAFILLYGLALFFSNFGPNMSTFIMPTEMFPTPIRSTCHGFSAAMGKAGAALGSFGFGFWVDNKRFGYTGAFYIFGGIALISIPLTWFCLFDSELRVAEMDDEFFEKLLQEDREHARGDSFASAVMKANGEQ</sequence>
<feature type="transmembrane region" description="Helical" evidence="5">
    <location>
        <begin position="237"/>
        <end position="258"/>
    </location>
</feature>
<feature type="transmembrane region" description="Helical" evidence="5">
    <location>
        <begin position="371"/>
        <end position="390"/>
    </location>
</feature>
<feature type="transmembrane region" description="Helical" evidence="5">
    <location>
        <begin position="138"/>
        <end position="160"/>
    </location>
</feature>
<keyword evidence="8" id="KW-1185">Reference proteome</keyword>
<feature type="transmembrane region" description="Helical" evidence="5">
    <location>
        <begin position="299"/>
        <end position="316"/>
    </location>
</feature>
<dbReference type="SUPFAM" id="SSF103473">
    <property type="entry name" value="MFS general substrate transporter"/>
    <property type="match status" value="1"/>
</dbReference>
<evidence type="ECO:0000256" key="3">
    <source>
        <dbReference type="ARBA" id="ARBA00022989"/>
    </source>
</evidence>
<dbReference type="InParanoid" id="K3W5W2"/>
<dbReference type="EnsemblProtists" id="PYU1_T000353">
    <property type="protein sequence ID" value="PYU1_T000353"/>
    <property type="gene ID" value="PYU1_G000353"/>
</dbReference>
<evidence type="ECO:0000259" key="6">
    <source>
        <dbReference type="PROSITE" id="PS50850"/>
    </source>
</evidence>
<accession>K3W5W2</accession>
<dbReference type="InterPro" id="IPR020846">
    <property type="entry name" value="MFS_dom"/>
</dbReference>
<evidence type="ECO:0000256" key="5">
    <source>
        <dbReference type="SAM" id="Phobius"/>
    </source>
</evidence>
<reference evidence="8" key="1">
    <citation type="journal article" date="2010" name="Genome Biol.">
        <title>Genome sequence of the necrotrophic plant pathogen Pythium ultimum reveals original pathogenicity mechanisms and effector repertoire.</title>
        <authorList>
            <person name="Levesque C.A."/>
            <person name="Brouwer H."/>
            <person name="Cano L."/>
            <person name="Hamilton J.P."/>
            <person name="Holt C."/>
            <person name="Huitema E."/>
            <person name="Raffaele S."/>
            <person name="Robideau G.P."/>
            <person name="Thines M."/>
            <person name="Win J."/>
            <person name="Zerillo M.M."/>
            <person name="Beakes G.W."/>
            <person name="Boore J.L."/>
            <person name="Busam D."/>
            <person name="Dumas B."/>
            <person name="Ferriera S."/>
            <person name="Fuerstenberg S.I."/>
            <person name="Gachon C.M."/>
            <person name="Gaulin E."/>
            <person name="Govers F."/>
            <person name="Grenville-Briggs L."/>
            <person name="Horner N."/>
            <person name="Hostetler J."/>
            <person name="Jiang R.H."/>
            <person name="Johnson J."/>
            <person name="Krajaejun T."/>
            <person name="Lin H."/>
            <person name="Meijer H.J."/>
            <person name="Moore B."/>
            <person name="Morris P."/>
            <person name="Phuntmart V."/>
            <person name="Puiu D."/>
            <person name="Shetty J."/>
            <person name="Stajich J.E."/>
            <person name="Tripathy S."/>
            <person name="Wawra S."/>
            <person name="van West P."/>
            <person name="Whitty B.R."/>
            <person name="Coutinho P.M."/>
            <person name="Henrissat B."/>
            <person name="Martin F."/>
            <person name="Thomas P.D."/>
            <person name="Tyler B.M."/>
            <person name="De Vries R.P."/>
            <person name="Kamoun S."/>
            <person name="Yandell M."/>
            <person name="Tisserat N."/>
            <person name="Buell C.R."/>
        </authorList>
    </citation>
    <scope>NUCLEOTIDE SEQUENCE</scope>
    <source>
        <strain evidence="8">DAOM:BR144</strain>
    </source>
</reference>
<dbReference type="EMBL" id="GL376636">
    <property type="status" value="NOT_ANNOTATED_CDS"/>
    <property type="molecule type" value="Genomic_DNA"/>
</dbReference>
<dbReference type="VEuPathDB" id="FungiDB:PYU1_G000353"/>
<feature type="transmembrane region" description="Helical" evidence="5">
    <location>
        <begin position="99"/>
        <end position="117"/>
    </location>
</feature>
<feature type="transmembrane region" description="Helical" evidence="5">
    <location>
        <begin position="337"/>
        <end position="359"/>
    </location>
</feature>
<evidence type="ECO:0000313" key="7">
    <source>
        <dbReference type="EnsemblProtists" id="PYU1_T000353"/>
    </source>
</evidence>
<dbReference type="GO" id="GO:0005886">
    <property type="term" value="C:plasma membrane"/>
    <property type="evidence" value="ECO:0007669"/>
    <property type="project" value="TreeGrafter"/>
</dbReference>
<feature type="transmembrane region" description="Helical" evidence="5">
    <location>
        <begin position="180"/>
        <end position="199"/>
    </location>
</feature>
<dbReference type="PANTHER" id="PTHR23508:SF10">
    <property type="entry name" value="CARBOXYLIC ACID TRANSPORTER PROTEIN HOMOLOG"/>
    <property type="match status" value="1"/>
</dbReference>
<dbReference type="Pfam" id="PF00083">
    <property type="entry name" value="Sugar_tr"/>
    <property type="match status" value="2"/>
</dbReference>
<dbReference type="InterPro" id="IPR005828">
    <property type="entry name" value="MFS_sugar_transport-like"/>
</dbReference>
<dbReference type="InterPro" id="IPR036259">
    <property type="entry name" value="MFS_trans_sf"/>
</dbReference>